<feature type="chain" id="PRO_5042157148" evidence="1">
    <location>
        <begin position="19"/>
        <end position="183"/>
    </location>
</feature>
<feature type="signal peptide" evidence="1">
    <location>
        <begin position="1"/>
        <end position="18"/>
    </location>
</feature>
<gene>
    <name evidence="2" type="ORF">CTEN210_10594</name>
</gene>
<organism evidence="2 3">
    <name type="scientific">Chaetoceros tenuissimus</name>
    <dbReference type="NCBI Taxonomy" id="426638"/>
    <lineage>
        <taxon>Eukaryota</taxon>
        <taxon>Sar</taxon>
        <taxon>Stramenopiles</taxon>
        <taxon>Ochrophyta</taxon>
        <taxon>Bacillariophyta</taxon>
        <taxon>Coscinodiscophyceae</taxon>
        <taxon>Chaetocerotophycidae</taxon>
        <taxon>Chaetocerotales</taxon>
        <taxon>Chaetocerotaceae</taxon>
        <taxon>Chaetoceros</taxon>
    </lineage>
</organism>
<keyword evidence="3" id="KW-1185">Reference proteome</keyword>
<accession>A0AAD3CXZ2</accession>
<evidence type="ECO:0000313" key="2">
    <source>
        <dbReference type="EMBL" id="GFH54118.1"/>
    </source>
</evidence>
<name>A0AAD3CXZ2_9STRA</name>
<keyword evidence="1" id="KW-0732">Signal</keyword>
<dbReference type="EMBL" id="BLLK01000047">
    <property type="protein sequence ID" value="GFH54118.1"/>
    <property type="molecule type" value="Genomic_DNA"/>
</dbReference>
<comment type="caution">
    <text evidence="2">The sequence shown here is derived from an EMBL/GenBank/DDBJ whole genome shotgun (WGS) entry which is preliminary data.</text>
</comment>
<dbReference type="Proteomes" id="UP001054902">
    <property type="component" value="Unassembled WGS sequence"/>
</dbReference>
<sequence>MRVAVISILFLFFCRANGLIIGSKPSTHDMRLTSMKRSSVELPPANESNNDINIQRRNFMRNIFATNIASMLVICNPTETKADLNSVPLIGRFEKLTGANAFIGKWSYEATKGVERGILVFLKNGEVELRSEDGEVIAVGAVPWKYVSPKGTDTIVTLTFTLDEYDQDDVLIFQGKLDSAGGP</sequence>
<reference evidence="2 3" key="1">
    <citation type="journal article" date="2021" name="Sci. Rep.">
        <title>The genome of the diatom Chaetoceros tenuissimus carries an ancient integrated fragment of an extant virus.</title>
        <authorList>
            <person name="Hongo Y."/>
            <person name="Kimura K."/>
            <person name="Takaki Y."/>
            <person name="Yoshida Y."/>
            <person name="Baba S."/>
            <person name="Kobayashi G."/>
            <person name="Nagasaki K."/>
            <person name="Hano T."/>
            <person name="Tomaru Y."/>
        </authorList>
    </citation>
    <scope>NUCLEOTIDE SEQUENCE [LARGE SCALE GENOMIC DNA]</scope>
    <source>
        <strain evidence="2 3">NIES-3715</strain>
    </source>
</reference>
<evidence type="ECO:0000256" key="1">
    <source>
        <dbReference type="SAM" id="SignalP"/>
    </source>
</evidence>
<protein>
    <submittedName>
        <fullName evidence="2">Uncharacterized protein</fullName>
    </submittedName>
</protein>
<evidence type="ECO:0000313" key="3">
    <source>
        <dbReference type="Proteomes" id="UP001054902"/>
    </source>
</evidence>
<proteinExistence type="predicted"/>
<dbReference type="AlphaFoldDB" id="A0AAD3CXZ2"/>